<keyword evidence="1" id="KW-0472">Membrane</keyword>
<feature type="transmembrane region" description="Helical" evidence="1">
    <location>
        <begin position="131"/>
        <end position="150"/>
    </location>
</feature>
<feature type="transmembrane region" description="Helical" evidence="1">
    <location>
        <begin position="185"/>
        <end position="203"/>
    </location>
</feature>
<proteinExistence type="predicted"/>
<evidence type="ECO:0000313" key="3">
    <source>
        <dbReference type="Proteomes" id="UP000035548"/>
    </source>
</evidence>
<dbReference type="Proteomes" id="UP000035548">
    <property type="component" value="Chromosome"/>
</dbReference>
<sequence length="244" mass="25232">MATTAQDRTPSAFRRRFSRIAIGLGLLTQTILVALFFSGHAGHVGLMGAVGIAAGLLAATGALASTRPGLKGALTVVSGLAAVGWWRYVNIWLYPGDGTGLDPTLLIAPLTTGASIMIAVVAFLPRPRRPYAAAFVLLAVACEVPLLVPGTSASDLSFFGMVALPFVAIAQVVVALRCTDYRRRCVAVLSGIGGTLVFLYSLVLWGVAPVGFAGLSVTVLAAVLEAWPARREQSSPAAGRVDAS</sequence>
<feature type="transmembrane region" description="Helical" evidence="1">
    <location>
        <begin position="44"/>
        <end position="65"/>
    </location>
</feature>
<feature type="transmembrane region" description="Helical" evidence="1">
    <location>
        <begin position="105"/>
        <end position="124"/>
    </location>
</feature>
<reference evidence="2 3" key="1">
    <citation type="journal article" date="2015" name="Genome Announc.">
        <title>Virulence Factor Genes Detected in the Complete Genome Sequence of Corynebacterium uterequi DSM 45634, Isolated from the Uterus of a Maiden Mare.</title>
        <authorList>
            <person name="Ruckert C."/>
            <person name="Kriete M."/>
            <person name="Jaenicke S."/>
            <person name="Winkler A."/>
            <person name="Tauch A."/>
        </authorList>
    </citation>
    <scope>NUCLEOTIDE SEQUENCE [LARGE SCALE GENOMIC DNA]</scope>
    <source>
        <strain evidence="2 3">DSM 45634</strain>
    </source>
</reference>
<gene>
    <name evidence="2" type="ORF">CUTER_01720</name>
</gene>
<evidence type="ECO:0000256" key="1">
    <source>
        <dbReference type="SAM" id="Phobius"/>
    </source>
</evidence>
<feature type="transmembrane region" description="Helical" evidence="1">
    <location>
        <begin position="156"/>
        <end position="178"/>
    </location>
</feature>
<name>A0A0G3HCE2_9CORY</name>
<dbReference type="KEGG" id="cut:CUTER_01720"/>
<dbReference type="EMBL" id="CP011546">
    <property type="protein sequence ID" value="AKK10360.1"/>
    <property type="molecule type" value="Genomic_DNA"/>
</dbReference>
<keyword evidence="1" id="KW-0812">Transmembrane</keyword>
<keyword evidence="3" id="KW-1185">Reference proteome</keyword>
<organism evidence="2 3">
    <name type="scientific">Corynebacterium uterequi</name>
    <dbReference type="NCBI Taxonomy" id="1072256"/>
    <lineage>
        <taxon>Bacteria</taxon>
        <taxon>Bacillati</taxon>
        <taxon>Actinomycetota</taxon>
        <taxon>Actinomycetes</taxon>
        <taxon>Mycobacteriales</taxon>
        <taxon>Corynebacteriaceae</taxon>
        <taxon>Corynebacterium</taxon>
    </lineage>
</organism>
<dbReference type="PATRIC" id="fig|1072256.5.peg.333"/>
<feature type="transmembrane region" description="Helical" evidence="1">
    <location>
        <begin position="72"/>
        <end position="93"/>
    </location>
</feature>
<dbReference type="RefSeq" id="WP_047258967.1">
    <property type="nucleotide sequence ID" value="NZ_CP011546.1"/>
</dbReference>
<dbReference type="AlphaFoldDB" id="A0A0G3HCE2"/>
<reference evidence="3" key="2">
    <citation type="submission" date="2015-05" db="EMBL/GenBank/DDBJ databases">
        <title>Complete genome sequence of Corynebacterium uterequi DSM 45634, isolated from the uterus of a maiden mare.</title>
        <authorList>
            <person name="Ruckert C."/>
            <person name="Albersmeier A."/>
            <person name="Winkler A."/>
            <person name="Tauch A."/>
        </authorList>
    </citation>
    <scope>NUCLEOTIDE SEQUENCE [LARGE SCALE GENOMIC DNA]</scope>
    <source>
        <strain evidence="3">DSM 45634</strain>
    </source>
</reference>
<evidence type="ECO:0000313" key="2">
    <source>
        <dbReference type="EMBL" id="AKK10360.1"/>
    </source>
</evidence>
<protein>
    <submittedName>
        <fullName evidence="2">Uncharacterized protein</fullName>
    </submittedName>
</protein>
<keyword evidence="1" id="KW-1133">Transmembrane helix</keyword>
<accession>A0A0G3HCE2</accession>
<feature type="transmembrane region" description="Helical" evidence="1">
    <location>
        <begin position="20"/>
        <end position="38"/>
    </location>
</feature>